<protein>
    <submittedName>
        <fullName evidence="1">Uncharacterized protein YuzE</fullName>
    </submittedName>
</protein>
<dbReference type="AlphaFoldDB" id="A0A1H1SL34"/>
<sequence length="76" mass="8370">MHLRYDPEADAAYLPVGRELHAGESVAQVPEIRNPHGAGEIILDFDADGHLLGVEILQASKLLRAEDLDRARRTTV</sequence>
<dbReference type="InterPro" id="IPR019270">
    <property type="entry name" value="DUF2283"/>
</dbReference>
<name>A0A1H1SL34_9MICO</name>
<dbReference type="Pfam" id="PF10049">
    <property type="entry name" value="DUF2283"/>
    <property type="match status" value="1"/>
</dbReference>
<reference evidence="1 2" key="1">
    <citation type="submission" date="2016-10" db="EMBL/GenBank/DDBJ databases">
        <authorList>
            <person name="de Groot N.N."/>
        </authorList>
    </citation>
    <scope>NUCLEOTIDE SEQUENCE [LARGE SCALE GENOMIC DNA]</scope>
    <source>
        <strain evidence="1 2">DSM 15019</strain>
    </source>
</reference>
<organism evidence="1 2">
    <name type="scientific">Microbacterium paraoxydans</name>
    <dbReference type="NCBI Taxonomy" id="199592"/>
    <lineage>
        <taxon>Bacteria</taxon>
        <taxon>Bacillati</taxon>
        <taxon>Actinomycetota</taxon>
        <taxon>Actinomycetes</taxon>
        <taxon>Micrococcales</taxon>
        <taxon>Microbacteriaceae</taxon>
        <taxon>Microbacterium</taxon>
    </lineage>
</organism>
<evidence type="ECO:0000313" key="2">
    <source>
        <dbReference type="Proteomes" id="UP000182126"/>
    </source>
</evidence>
<accession>A0A1H1SL34</accession>
<gene>
    <name evidence="1" type="ORF">SAMN04489809_1961</name>
</gene>
<dbReference type="Proteomes" id="UP000182126">
    <property type="component" value="Chromosome I"/>
</dbReference>
<proteinExistence type="predicted"/>
<dbReference type="EMBL" id="LT629770">
    <property type="protein sequence ID" value="SDS48740.1"/>
    <property type="molecule type" value="Genomic_DNA"/>
</dbReference>
<dbReference type="RefSeq" id="WP_060922052.1">
    <property type="nucleotide sequence ID" value="NZ_CBDRLI010000001.1"/>
</dbReference>
<dbReference type="GeneID" id="36300842"/>
<evidence type="ECO:0000313" key="1">
    <source>
        <dbReference type="EMBL" id="SDS48740.1"/>
    </source>
</evidence>